<accession>A0A7C9HPX0</accession>
<comment type="caution">
    <text evidence="1">The sequence shown here is derived from an EMBL/GenBank/DDBJ whole genome shotgun (WGS) entry which is preliminary data.</text>
</comment>
<dbReference type="SMART" id="SM00028">
    <property type="entry name" value="TPR"/>
    <property type="match status" value="3"/>
</dbReference>
<protein>
    <submittedName>
        <fullName evidence="1">Tetratricopeptide repeat protein</fullName>
    </submittedName>
</protein>
<dbReference type="InterPro" id="IPR011990">
    <property type="entry name" value="TPR-like_helical_dom_sf"/>
</dbReference>
<dbReference type="InterPro" id="IPR036388">
    <property type="entry name" value="WH-like_DNA-bd_sf"/>
</dbReference>
<dbReference type="SUPFAM" id="SSF48452">
    <property type="entry name" value="TPR-like"/>
    <property type="match status" value="1"/>
</dbReference>
<dbReference type="EMBL" id="WQLB01000002">
    <property type="protein sequence ID" value="MVN85689.1"/>
    <property type="molecule type" value="Genomic_DNA"/>
</dbReference>
<dbReference type="RefSeq" id="WP_157457676.1">
    <property type="nucleotide sequence ID" value="NZ_WQLB01000002.1"/>
</dbReference>
<reference evidence="1 2" key="1">
    <citation type="submission" date="2019-12" db="EMBL/GenBank/DDBJ databases">
        <title>Deinococcus sp. HMF7620 Genome sequencing and assembly.</title>
        <authorList>
            <person name="Kang H."/>
            <person name="Kim H."/>
            <person name="Joh K."/>
        </authorList>
    </citation>
    <scope>NUCLEOTIDE SEQUENCE [LARGE SCALE GENOMIC DNA]</scope>
    <source>
        <strain evidence="1 2">HMF7620</strain>
    </source>
</reference>
<gene>
    <name evidence="1" type="ORF">GO986_02805</name>
</gene>
<name>A0A7C9HPX0_9DEIO</name>
<dbReference type="Gene3D" id="1.10.10.10">
    <property type="entry name" value="Winged helix-like DNA-binding domain superfamily/Winged helix DNA-binding domain"/>
    <property type="match status" value="1"/>
</dbReference>
<sequence>MTSRPAEIETALQQLPPTLLNALLPLALEKTWHPVRSLSVAPDLPDVWWDQVQTHLPLVVQENGTIPVPSELREALTQRLSITFPRRYRELIQQHSAEALRDDNISLAASLLNDIGDQEGLNAVLEKWISEHHHIGNHERIELELKSIPSAWLGARAQAAYWLSQIVSGREMAIEARQQVQQAYDRGDRNPRLMQAFSFALHSEGQYQLALQVARQALATDIAGIDQLRILHLKAISLDCLSQDVEHLEAAQELLDQATAHVDLRYMGLAHVTLACAYENLSDWATAEPHYQQAITLYNRTSQWRFLATLLNNYAQALGDRGRVTEALQHLQDAERLSHISPRHQAWLAMSKATIHHRYGMHVDALASTRQAVLLLRQLQLPADEVMALSSVAERLVFNQQIEAAEQVHREARALLGTDPDGEAQLAFTAGVITFAKQEWLTAEKQFREALSGSLFNWNEARAHIYLVALALKAGKTPDTEVLRTKLDAFGQDTPLLTDASLLTETLTWLRQQPEWRERVEQVFGHQMIGTVPLRLELLGPLEIYHQERLLRFPLRRSAELLAFLALQGASTRQQLMAALWEEQADKKVVDLFKKTLRGLRETLRPLLPEGADPIVIEGGQHQLHPLLALTTSWLARDLFLAPAVHIRGPLEIRGPFLADAQGPWADDARREIHERLYQDLTERLENGDPTVQQAVQLLRTLV</sequence>
<dbReference type="AlphaFoldDB" id="A0A7C9HPX0"/>
<dbReference type="Pfam" id="PF13424">
    <property type="entry name" value="TPR_12"/>
    <property type="match status" value="1"/>
</dbReference>
<dbReference type="Gene3D" id="1.25.40.10">
    <property type="entry name" value="Tetratricopeptide repeat domain"/>
    <property type="match status" value="2"/>
</dbReference>
<evidence type="ECO:0000313" key="2">
    <source>
        <dbReference type="Proteomes" id="UP000483286"/>
    </source>
</evidence>
<keyword evidence="2" id="KW-1185">Reference proteome</keyword>
<evidence type="ECO:0000313" key="1">
    <source>
        <dbReference type="EMBL" id="MVN85689.1"/>
    </source>
</evidence>
<organism evidence="1 2">
    <name type="scientific">Deinococcus arboris</name>
    <dbReference type="NCBI Taxonomy" id="2682977"/>
    <lineage>
        <taxon>Bacteria</taxon>
        <taxon>Thermotogati</taxon>
        <taxon>Deinococcota</taxon>
        <taxon>Deinococci</taxon>
        <taxon>Deinococcales</taxon>
        <taxon>Deinococcaceae</taxon>
        <taxon>Deinococcus</taxon>
    </lineage>
</organism>
<dbReference type="InterPro" id="IPR019734">
    <property type="entry name" value="TPR_rpt"/>
</dbReference>
<dbReference type="Proteomes" id="UP000483286">
    <property type="component" value="Unassembled WGS sequence"/>
</dbReference>
<proteinExistence type="predicted"/>